<evidence type="ECO:0000256" key="1">
    <source>
        <dbReference type="ARBA" id="ARBA00008005"/>
    </source>
</evidence>
<keyword evidence="5" id="KW-1185">Reference proteome</keyword>
<dbReference type="EMBL" id="MKCT01000001">
    <property type="protein sequence ID" value="OHX21244.1"/>
    <property type="molecule type" value="Genomic_DNA"/>
</dbReference>
<gene>
    <name evidence="4" type="ORF">BI344_01505</name>
</gene>
<protein>
    <submittedName>
        <fullName evidence="4">Phage tail protein</fullName>
    </submittedName>
</protein>
<organism evidence="4 5">
    <name type="scientific">Chromobacterium sphagni</name>
    <dbReference type="NCBI Taxonomy" id="1903179"/>
    <lineage>
        <taxon>Bacteria</taxon>
        <taxon>Pseudomonadati</taxon>
        <taxon>Pseudomonadota</taxon>
        <taxon>Betaproteobacteria</taxon>
        <taxon>Neisseriales</taxon>
        <taxon>Chromobacteriaceae</taxon>
        <taxon>Chromobacterium</taxon>
    </lineage>
</organism>
<evidence type="ECO:0000259" key="2">
    <source>
        <dbReference type="Pfam" id="PF04984"/>
    </source>
</evidence>
<dbReference type="InterPro" id="IPR007067">
    <property type="entry name" value="Tail_sheath"/>
</dbReference>
<evidence type="ECO:0000313" key="4">
    <source>
        <dbReference type="EMBL" id="OHX21244.1"/>
    </source>
</evidence>
<reference evidence="4 5" key="1">
    <citation type="submission" date="2016-09" db="EMBL/GenBank/DDBJ databases">
        <title>Chromobacterium muskegensis sp. nov., an insecticidal bacterium isolated from Sphagnum bogs.</title>
        <authorList>
            <person name="Sparks M.E."/>
            <person name="Blackburn M.B."/>
            <person name="Gundersen-Rindal D.E."/>
            <person name="Mitchell A."/>
            <person name="Farrar R."/>
            <person name="Kuhar D."/>
        </authorList>
    </citation>
    <scope>NUCLEOTIDE SEQUENCE [LARGE SCALE GENOMIC DNA]</scope>
    <source>
        <strain evidence="4 5">14B-1</strain>
    </source>
</reference>
<comment type="caution">
    <text evidence="4">The sequence shown here is derived from an EMBL/GenBank/DDBJ whole genome shotgun (WGS) entry which is preliminary data.</text>
</comment>
<name>A0ABX3CFY6_9NEIS</name>
<dbReference type="Pfam" id="PF17482">
    <property type="entry name" value="Phage_sheath_1C"/>
    <property type="match status" value="1"/>
</dbReference>
<dbReference type="Proteomes" id="UP000180280">
    <property type="component" value="Unassembled WGS sequence"/>
</dbReference>
<comment type="similarity">
    <text evidence="1">Belongs to the myoviridae tail sheath protein family.</text>
</comment>
<evidence type="ECO:0000313" key="5">
    <source>
        <dbReference type="Proteomes" id="UP000180280"/>
    </source>
</evidence>
<sequence length="472" mass="49409">MASANISFDQIPASIRKPGKYFEFNTKLAVRTLPGNLQRVLILGQKLASGSQAERAPADLFSDEQAAQLFGQGSQLHLMARAAIKANPYLQLTAIAVNDPAGTAATGTTTLAGTASGSGVVTLWVGASRVDVAINSGDTAAAVATALAAAVNAQPSIPVASAAAAGVVTHTCYHKGAIGNDIRLQASCNAPGLTATAAGMGGGTLEPDYAAALAAVAGAGHHILVGPLASQAQLAALRSHLEFVSGPMEQRGAIGVFGWPASLATGTTLAGQINSGRITGAWHRGSLRLPCEIAAAYAAVLASEEDPARPLNTLELAGLDVTAIDQRPTRTEQENALYNGLTPLEIGPGDRVQIVRAISTYTRDLQGVNDVSLLDITTIRTLDYVRKACRERIALRFPREKLSERTPPKVRSELLDVLFKLEELEIVEAVEDNKDALIVERDLQDVNRLDAKIPVDVVNGLHVLAGRIDLLL</sequence>
<proteinExistence type="inferred from homology"/>
<evidence type="ECO:0000259" key="3">
    <source>
        <dbReference type="Pfam" id="PF17482"/>
    </source>
</evidence>
<feature type="domain" description="Tail sheath protein C-terminal" evidence="3">
    <location>
        <begin position="370"/>
        <end position="469"/>
    </location>
</feature>
<feature type="domain" description="Tail sheath protein subtilisin-like" evidence="2">
    <location>
        <begin position="206"/>
        <end position="360"/>
    </location>
</feature>
<accession>A0ABX3CFY6</accession>
<dbReference type="Pfam" id="PF04984">
    <property type="entry name" value="Phage_sheath_1"/>
    <property type="match status" value="1"/>
</dbReference>
<dbReference type="RefSeq" id="WP_071111202.1">
    <property type="nucleotide sequence ID" value="NZ_MKCT01000001.1"/>
</dbReference>
<dbReference type="PIRSF" id="PIRSF007349">
    <property type="entry name" value="Tsp_L"/>
    <property type="match status" value="1"/>
</dbReference>
<dbReference type="InterPro" id="IPR035089">
    <property type="entry name" value="Phage_sheath_subtilisin"/>
</dbReference>
<dbReference type="InterPro" id="IPR020287">
    <property type="entry name" value="Tail_sheath_C"/>
</dbReference>